<dbReference type="AlphaFoldDB" id="A0A2J8LAC6"/>
<evidence type="ECO:0000259" key="1">
    <source>
        <dbReference type="Pfam" id="PF08729"/>
    </source>
</evidence>
<dbReference type="Pfam" id="PF08729">
    <property type="entry name" value="HUN"/>
    <property type="match status" value="1"/>
</dbReference>
<feature type="domain" description="Hpc2-related" evidence="1">
    <location>
        <begin position="3"/>
        <end position="30"/>
    </location>
</feature>
<evidence type="ECO:0000313" key="3">
    <source>
        <dbReference type="Proteomes" id="UP000236370"/>
    </source>
</evidence>
<comment type="caution">
    <text evidence="2">The sequence shown here is derived from an EMBL/GenBank/DDBJ whole genome shotgun (WGS) entry which is preliminary data.</text>
</comment>
<dbReference type="Proteomes" id="UP000236370">
    <property type="component" value="Unassembled WGS sequence"/>
</dbReference>
<dbReference type="EMBL" id="NBAG03000299">
    <property type="protein sequence ID" value="PNI44224.1"/>
    <property type="molecule type" value="Genomic_DNA"/>
</dbReference>
<protein>
    <submittedName>
        <fullName evidence="2">UBN1 isoform 9</fullName>
    </submittedName>
</protein>
<evidence type="ECO:0000313" key="2">
    <source>
        <dbReference type="EMBL" id="PNI44224.1"/>
    </source>
</evidence>
<proteinExistence type="predicted"/>
<sequence length="71" mass="8279">KKRRKDRIQDLIDMGYGYDESDSFIDNSEALRHSCLTRGCFSMLLEVAEEHSHISLETHFAPSDCRSRTWS</sequence>
<reference evidence="2 3" key="1">
    <citation type="submission" date="2017-12" db="EMBL/GenBank/DDBJ databases">
        <title>High-resolution comparative analysis of great ape genomes.</title>
        <authorList>
            <person name="Pollen A."/>
            <person name="Hastie A."/>
            <person name="Hormozdiari F."/>
            <person name="Dougherty M."/>
            <person name="Liu R."/>
            <person name="Chaisson M."/>
            <person name="Hoppe E."/>
            <person name="Hill C."/>
            <person name="Pang A."/>
            <person name="Hillier L."/>
            <person name="Baker C."/>
            <person name="Armstrong J."/>
            <person name="Shendure J."/>
            <person name="Paten B."/>
            <person name="Wilson R."/>
            <person name="Chao H."/>
            <person name="Schneider V."/>
            <person name="Ventura M."/>
            <person name="Kronenberg Z."/>
            <person name="Murali S."/>
            <person name="Gordon D."/>
            <person name="Cantsilieris S."/>
            <person name="Munson K."/>
            <person name="Nelson B."/>
            <person name="Raja A."/>
            <person name="Underwood J."/>
            <person name="Diekhans M."/>
            <person name="Fiddes I."/>
            <person name="Haussler D."/>
            <person name="Eichler E."/>
        </authorList>
    </citation>
    <scope>NUCLEOTIDE SEQUENCE [LARGE SCALE GENOMIC DNA]</scope>
    <source>
        <strain evidence="2">Yerkes chimp pedigree #C0471</strain>
    </source>
</reference>
<dbReference type="InterPro" id="IPR014840">
    <property type="entry name" value="HRD"/>
</dbReference>
<name>A0A2J8LAC6_PANTR</name>
<gene>
    <name evidence="2" type="ORF">CK820_G0031260</name>
</gene>
<organism evidence="2 3">
    <name type="scientific">Pan troglodytes</name>
    <name type="common">Chimpanzee</name>
    <dbReference type="NCBI Taxonomy" id="9598"/>
    <lineage>
        <taxon>Eukaryota</taxon>
        <taxon>Metazoa</taxon>
        <taxon>Chordata</taxon>
        <taxon>Craniata</taxon>
        <taxon>Vertebrata</taxon>
        <taxon>Euteleostomi</taxon>
        <taxon>Mammalia</taxon>
        <taxon>Eutheria</taxon>
        <taxon>Euarchontoglires</taxon>
        <taxon>Primates</taxon>
        <taxon>Haplorrhini</taxon>
        <taxon>Catarrhini</taxon>
        <taxon>Hominidae</taxon>
        <taxon>Pan</taxon>
    </lineage>
</organism>
<feature type="non-terminal residue" evidence="2">
    <location>
        <position position="1"/>
    </location>
</feature>
<accession>A0A2J8LAC6</accession>